<proteinExistence type="predicted"/>
<name>A0ABQ6N7D5_9STRA</name>
<keyword evidence="3" id="KW-1185">Reference proteome</keyword>
<reference evidence="2 3" key="1">
    <citation type="journal article" date="2023" name="Commun. Biol.">
        <title>Genome analysis of Parmales, the sister group of diatoms, reveals the evolutionary specialization of diatoms from phago-mixotrophs to photoautotrophs.</title>
        <authorList>
            <person name="Ban H."/>
            <person name="Sato S."/>
            <person name="Yoshikawa S."/>
            <person name="Yamada K."/>
            <person name="Nakamura Y."/>
            <person name="Ichinomiya M."/>
            <person name="Sato N."/>
            <person name="Blanc-Mathieu R."/>
            <person name="Endo H."/>
            <person name="Kuwata A."/>
            <person name="Ogata H."/>
        </authorList>
    </citation>
    <scope>NUCLEOTIDE SEQUENCE [LARGE SCALE GENOMIC DNA]</scope>
</reference>
<organism evidence="2 3">
    <name type="scientific">Tetraparma gracilis</name>
    <dbReference type="NCBI Taxonomy" id="2962635"/>
    <lineage>
        <taxon>Eukaryota</taxon>
        <taxon>Sar</taxon>
        <taxon>Stramenopiles</taxon>
        <taxon>Ochrophyta</taxon>
        <taxon>Bolidophyceae</taxon>
        <taxon>Parmales</taxon>
        <taxon>Triparmaceae</taxon>
        <taxon>Tetraparma</taxon>
    </lineage>
</organism>
<accession>A0ABQ6N7D5</accession>
<protein>
    <submittedName>
        <fullName evidence="2">Uncharacterized protein</fullName>
    </submittedName>
</protein>
<evidence type="ECO:0000313" key="3">
    <source>
        <dbReference type="Proteomes" id="UP001165060"/>
    </source>
</evidence>
<dbReference type="Proteomes" id="UP001165060">
    <property type="component" value="Unassembled WGS sequence"/>
</dbReference>
<feature type="region of interest" description="Disordered" evidence="1">
    <location>
        <begin position="39"/>
        <end position="77"/>
    </location>
</feature>
<evidence type="ECO:0000256" key="1">
    <source>
        <dbReference type="SAM" id="MobiDB-lite"/>
    </source>
</evidence>
<feature type="compositionally biased region" description="Basic and acidic residues" evidence="1">
    <location>
        <begin position="39"/>
        <end position="70"/>
    </location>
</feature>
<gene>
    <name evidence="2" type="ORF">TeGR_g5633</name>
</gene>
<sequence>MNERVEDLEHELKVAKEVSKKDHQMSQDHIHDVEAKLRAEQERAEKLQQDLQREKQESEERIKDLEEKMKSKVCTIS</sequence>
<dbReference type="EMBL" id="BRYB01002256">
    <property type="protein sequence ID" value="GMI41963.1"/>
    <property type="molecule type" value="Genomic_DNA"/>
</dbReference>
<comment type="caution">
    <text evidence="2">The sequence shown here is derived from an EMBL/GenBank/DDBJ whole genome shotgun (WGS) entry which is preliminary data.</text>
</comment>
<evidence type="ECO:0000313" key="2">
    <source>
        <dbReference type="EMBL" id="GMI41963.1"/>
    </source>
</evidence>